<dbReference type="Proteomes" id="UP000299102">
    <property type="component" value="Unassembled WGS sequence"/>
</dbReference>
<feature type="region of interest" description="Disordered" evidence="1">
    <location>
        <begin position="78"/>
        <end position="101"/>
    </location>
</feature>
<name>A0A4C1VHI3_EUMVA</name>
<comment type="caution">
    <text evidence="2">The sequence shown here is derived from an EMBL/GenBank/DDBJ whole genome shotgun (WGS) entry which is preliminary data.</text>
</comment>
<dbReference type="AlphaFoldDB" id="A0A4C1VHI3"/>
<gene>
    <name evidence="2" type="ORF">EVAR_95186_1</name>
</gene>
<accession>A0A4C1VHI3</accession>
<proteinExistence type="predicted"/>
<feature type="compositionally biased region" description="Polar residues" evidence="1">
    <location>
        <begin position="91"/>
        <end position="101"/>
    </location>
</feature>
<dbReference type="OrthoDB" id="7466482at2759"/>
<organism evidence="2 3">
    <name type="scientific">Eumeta variegata</name>
    <name type="common">Bagworm moth</name>
    <name type="synonym">Eumeta japonica</name>
    <dbReference type="NCBI Taxonomy" id="151549"/>
    <lineage>
        <taxon>Eukaryota</taxon>
        <taxon>Metazoa</taxon>
        <taxon>Ecdysozoa</taxon>
        <taxon>Arthropoda</taxon>
        <taxon>Hexapoda</taxon>
        <taxon>Insecta</taxon>
        <taxon>Pterygota</taxon>
        <taxon>Neoptera</taxon>
        <taxon>Endopterygota</taxon>
        <taxon>Lepidoptera</taxon>
        <taxon>Glossata</taxon>
        <taxon>Ditrysia</taxon>
        <taxon>Tineoidea</taxon>
        <taxon>Psychidae</taxon>
        <taxon>Oiketicinae</taxon>
        <taxon>Eumeta</taxon>
    </lineage>
</organism>
<protein>
    <submittedName>
        <fullName evidence="2">Uncharacterized protein</fullName>
    </submittedName>
</protein>
<keyword evidence="3" id="KW-1185">Reference proteome</keyword>
<evidence type="ECO:0000313" key="3">
    <source>
        <dbReference type="Proteomes" id="UP000299102"/>
    </source>
</evidence>
<reference evidence="2 3" key="1">
    <citation type="journal article" date="2019" name="Commun. Biol.">
        <title>The bagworm genome reveals a unique fibroin gene that provides high tensile strength.</title>
        <authorList>
            <person name="Kono N."/>
            <person name="Nakamura H."/>
            <person name="Ohtoshi R."/>
            <person name="Tomita M."/>
            <person name="Numata K."/>
            <person name="Arakawa K."/>
        </authorList>
    </citation>
    <scope>NUCLEOTIDE SEQUENCE [LARGE SCALE GENOMIC DNA]</scope>
</reference>
<sequence>MVISSSMTYGLNVVALTKSNRTRLRRYEREILKAVMLQAVRKRTRLKTQELLEEKTIINIIKEEWATLVQNKTEIKKAAEKLHQHPETDTESSAPSEENKE</sequence>
<dbReference type="EMBL" id="BGZK01000343">
    <property type="protein sequence ID" value="GBP38060.1"/>
    <property type="molecule type" value="Genomic_DNA"/>
</dbReference>
<feature type="compositionally biased region" description="Basic and acidic residues" evidence="1">
    <location>
        <begin position="78"/>
        <end position="88"/>
    </location>
</feature>
<evidence type="ECO:0000256" key="1">
    <source>
        <dbReference type="SAM" id="MobiDB-lite"/>
    </source>
</evidence>
<evidence type="ECO:0000313" key="2">
    <source>
        <dbReference type="EMBL" id="GBP38060.1"/>
    </source>
</evidence>